<dbReference type="InterPro" id="IPR018060">
    <property type="entry name" value="HTH_AraC"/>
</dbReference>
<dbReference type="SMART" id="SM00342">
    <property type="entry name" value="HTH_ARAC"/>
    <property type="match status" value="1"/>
</dbReference>
<dbReference type="InterPro" id="IPR009057">
    <property type="entry name" value="Homeodomain-like_sf"/>
</dbReference>
<dbReference type="Pfam" id="PF12833">
    <property type="entry name" value="HTH_18"/>
    <property type="match status" value="1"/>
</dbReference>
<dbReference type="InterPro" id="IPR018062">
    <property type="entry name" value="HTH_AraC-typ_CS"/>
</dbReference>
<keyword evidence="6" id="KW-1185">Reference proteome</keyword>
<evidence type="ECO:0000313" key="6">
    <source>
        <dbReference type="Proteomes" id="UP001495910"/>
    </source>
</evidence>
<proteinExistence type="predicted"/>
<accession>A0ABU9PT99</accession>
<keyword evidence="2" id="KW-0238">DNA-binding</keyword>
<name>A0ABU9PT99_9BURK</name>
<dbReference type="SUPFAM" id="SSF46689">
    <property type="entry name" value="Homeodomain-like"/>
    <property type="match status" value="2"/>
</dbReference>
<keyword evidence="1" id="KW-0805">Transcription regulation</keyword>
<reference evidence="5 6" key="1">
    <citation type="submission" date="2024-02" db="EMBL/GenBank/DDBJ databases">
        <title>Draft genome sequence of Collimonas sp. strain H4R21, an effective mineral-weathering bacterial strain isolated from the beech rhizosphere.</title>
        <authorList>
            <person name="Morin E."/>
            <person name="Uroz S."/>
            <person name="Leveau J.H.J."/>
            <person name="Kumar R."/>
            <person name="Rey M.W."/>
            <person name="Pham J."/>
        </authorList>
    </citation>
    <scope>NUCLEOTIDE SEQUENCE [LARGE SCALE GENOMIC DNA]</scope>
    <source>
        <strain evidence="5 6">H4R21</strain>
    </source>
</reference>
<evidence type="ECO:0000256" key="1">
    <source>
        <dbReference type="ARBA" id="ARBA00023015"/>
    </source>
</evidence>
<dbReference type="PRINTS" id="PR00032">
    <property type="entry name" value="HTHARAC"/>
</dbReference>
<evidence type="ECO:0000259" key="4">
    <source>
        <dbReference type="PROSITE" id="PS01124"/>
    </source>
</evidence>
<organism evidence="5 6">
    <name type="scientific">Collimonas rhizosphaerae</name>
    <dbReference type="NCBI Taxonomy" id="3126357"/>
    <lineage>
        <taxon>Bacteria</taxon>
        <taxon>Pseudomonadati</taxon>
        <taxon>Pseudomonadota</taxon>
        <taxon>Betaproteobacteria</taxon>
        <taxon>Burkholderiales</taxon>
        <taxon>Oxalobacteraceae</taxon>
        <taxon>Collimonas</taxon>
    </lineage>
</organism>
<keyword evidence="3" id="KW-0804">Transcription</keyword>
<dbReference type="PANTHER" id="PTHR46796:SF6">
    <property type="entry name" value="ARAC SUBFAMILY"/>
    <property type="match status" value="1"/>
</dbReference>
<dbReference type="InterPro" id="IPR050204">
    <property type="entry name" value="AraC_XylS_family_regulators"/>
</dbReference>
<evidence type="ECO:0000256" key="2">
    <source>
        <dbReference type="ARBA" id="ARBA00023125"/>
    </source>
</evidence>
<dbReference type="Proteomes" id="UP001495910">
    <property type="component" value="Unassembled WGS sequence"/>
</dbReference>
<sequence length="284" mass="31870">MMPCVAERACGQQDILEARCNDMRIRTGKGLRANARERIQDDHEITAPGMHASAILTYRGANGEPQQIKVSDRHVCVVPAGHTLTAAWTSDAQITSIAVKPAFLAALAQANGYHDCEMTPQYASVDPFMWHLARSIEQQMQSRRELEKSYIESVAIVIGQHLLCTYTDTPAPSVILGGLPRYKIRRAVDYIRAHHQEDIGFKDIADQLDMSPYHFARMFKHSTQESPHQCIMRFRIESAKKMLIESDKSIADIAFEVGYKSQSYFTTRFALLVGVTPAAFRGAR</sequence>
<gene>
    <name evidence="5" type="ORF">V8G57_07420</name>
</gene>
<evidence type="ECO:0000313" key="5">
    <source>
        <dbReference type="EMBL" id="MEM4987217.1"/>
    </source>
</evidence>
<dbReference type="PROSITE" id="PS00041">
    <property type="entry name" value="HTH_ARAC_FAMILY_1"/>
    <property type="match status" value="1"/>
</dbReference>
<comment type="caution">
    <text evidence="5">The sequence shown here is derived from an EMBL/GenBank/DDBJ whole genome shotgun (WGS) entry which is preliminary data.</text>
</comment>
<dbReference type="PANTHER" id="PTHR46796">
    <property type="entry name" value="HTH-TYPE TRANSCRIPTIONAL ACTIVATOR RHAS-RELATED"/>
    <property type="match status" value="1"/>
</dbReference>
<protein>
    <submittedName>
        <fullName evidence="5">AraC family transcriptional regulator</fullName>
    </submittedName>
</protein>
<feature type="domain" description="HTH araC/xylS-type" evidence="4">
    <location>
        <begin position="185"/>
        <end position="283"/>
    </location>
</feature>
<dbReference type="PROSITE" id="PS01124">
    <property type="entry name" value="HTH_ARAC_FAMILY_2"/>
    <property type="match status" value="1"/>
</dbReference>
<dbReference type="Gene3D" id="1.10.10.60">
    <property type="entry name" value="Homeodomain-like"/>
    <property type="match status" value="2"/>
</dbReference>
<dbReference type="RefSeq" id="WP_342828836.1">
    <property type="nucleotide sequence ID" value="NZ_JBANDC010000004.1"/>
</dbReference>
<dbReference type="EMBL" id="JBANDC010000004">
    <property type="protein sequence ID" value="MEM4987217.1"/>
    <property type="molecule type" value="Genomic_DNA"/>
</dbReference>
<dbReference type="InterPro" id="IPR020449">
    <property type="entry name" value="Tscrpt_reg_AraC-type_HTH"/>
</dbReference>
<evidence type="ECO:0000256" key="3">
    <source>
        <dbReference type="ARBA" id="ARBA00023163"/>
    </source>
</evidence>